<dbReference type="InterPro" id="IPR038124">
    <property type="entry name" value="B_retro_matrix_sf"/>
</dbReference>
<reference evidence="3" key="3">
    <citation type="submission" date="2025-09" db="UniProtKB">
        <authorList>
            <consortium name="Ensembl"/>
        </authorList>
    </citation>
    <scope>IDENTIFICATION</scope>
    <source>
        <strain evidence="3">Brown Norway</strain>
    </source>
</reference>
<proteinExistence type="predicted"/>
<evidence type="ECO:0000259" key="2">
    <source>
        <dbReference type="Pfam" id="PF02337"/>
    </source>
</evidence>
<dbReference type="InterPro" id="IPR010999">
    <property type="entry name" value="Retrovr_matrix"/>
</dbReference>
<keyword evidence="4" id="KW-1185">Reference proteome</keyword>
<evidence type="ECO:0000313" key="4">
    <source>
        <dbReference type="Proteomes" id="UP000002494"/>
    </source>
</evidence>
<dbReference type="PANTHER" id="PTHR40389:SF3">
    <property type="entry name" value="IGE-BINDING PROTEIN"/>
    <property type="match status" value="1"/>
</dbReference>
<organism evidence="3 4">
    <name type="scientific">Rattus norvegicus</name>
    <name type="common">Rat</name>
    <dbReference type="NCBI Taxonomy" id="10116"/>
    <lineage>
        <taxon>Eukaryota</taxon>
        <taxon>Metazoa</taxon>
        <taxon>Chordata</taxon>
        <taxon>Craniata</taxon>
        <taxon>Vertebrata</taxon>
        <taxon>Euteleostomi</taxon>
        <taxon>Mammalia</taxon>
        <taxon>Eutheria</taxon>
        <taxon>Euarchontoglires</taxon>
        <taxon>Glires</taxon>
        <taxon>Rodentia</taxon>
        <taxon>Myomorpha</taxon>
        <taxon>Muroidea</taxon>
        <taxon>Muridae</taxon>
        <taxon>Murinae</taxon>
        <taxon>Rattus</taxon>
    </lineage>
</organism>
<sequence length="148" mass="16933">MGSSHSTPLLSALQELLGQRKLKIEKKILLSFLDECNRCAPWFIVSGSLTLRAWERLGKDLDKETTVGKLKPGTRPLWRMIHACLEDKRCEEAVRTDQRILTEQQESMSEGEKVLKEGKKRKGGKEVKEKAEKIKERIDKGENSNQDL</sequence>
<reference evidence="3" key="2">
    <citation type="submission" date="2025-08" db="UniProtKB">
        <authorList>
            <consortium name="Ensembl"/>
        </authorList>
    </citation>
    <scope>IDENTIFICATION</scope>
    <source>
        <strain evidence="3">Brown Norway</strain>
    </source>
</reference>
<protein>
    <recommendedName>
        <fullName evidence="2">Beta-retroviral matrix protein domain-containing protein</fullName>
    </recommendedName>
</protein>
<dbReference type="InterPro" id="IPR050195">
    <property type="entry name" value="Primate_lentivir_Gag_pol-like"/>
</dbReference>
<feature type="domain" description="Beta-retroviral matrix protein" evidence="2">
    <location>
        <begin position="10"/>
        <end position="86"/>
    </location>
</feature>
<accession>A0ABK0LBX5</accession>
<name>A0ABK0LBX5_RAT</name>
<evidence type="ECO:0000313" key="3">
    <source>
        <dbReference type="Ensembl" id="ENSRNOP00000100295.1"/>
    </source>
</evidence>
<dbReference type="Pfam" id="PF02337">
    <property type="entry name" value="Gag_p10"/>
    <property type="match status" value="1"/>
</dbReference>
<dbReference type="SUPFAM" id="SSF47836">
    <property type="entry name" value="Retroviral matrix proteins"/>
    <property type="match status" value="1"/>
</dbReference>
<feature type="region of interest" description="Disordered" evidence="1">
    <location>
        <begin position="101"/>
        <end position="148"/>
    </location>
</feature>
<dbReference type="Proteomes" id="UP000002494">
    <property type="component" value="Chromosome X"/>
</dbReference>
<dbReference type="GeneTree" id="ENSGT01050000248089"/>
<reference evidence="3" key="1">
    <citation type="submission" date="2024-01" db="EMBL/GenBank/DDBJ databases">
        <title>GRCr8: a new rat reference genome assembly contstructed from accurate long reads and long range scaffolding.</title>
        <authorList>
            <person name="Doris P.A."/>
            <person name="Kalbfleisch T."/>
            <person name="Li K."/>
            <person name="Howe K."/>
            <person name="Wood J."/>
        </authorList>
    </citation>
    <scope>NUCLEOTIDE SEQUENCE [LARGE SCALE GENOMIC DNA]</scope>
    <source>
        <strain evidence="3">Brown Norway</strain>
    </source>
</reference>
<evidence type="ECO:0000256" key="1">
    <source>
        <dbReference type="SAM" id="MobiDB-lite"/>
    </source>
</evidence>
<dbReference type="PANTHER" id="PTHR40389">
    <property type="entry name" value="ENDOGENOUS RETROVIRUS GROUP K MEMBER 24 GAG POLYPROTEIN-RELATED"/>
    <property type="match status" value="1"/>
</dbReference>
<dbReference type="InterPro" id="IPR003322">
    <property type="entry name" value="B_retro_matrix"/>
</dbReference>
<feature type="compositionally biased region" description="Basic and acidic residues" evidence="1">
    <location>
        <begin position="124"/>
        <end position="142"/>
    </location>
</feature>
<dbReference type="Ensembl" id="ENSRNOT00000138392.1">
    <property type="protein sequence ID" value="ENSRNOP00000100295.1"/>
    <property type="gene ID" value="ENSRNOG00000076624.1"/>
</dbReference>
<dbReference type="Gene3D" id="1.10.150.490">
    <property type="entry name" value="Retroviral GAG p10 protein"/>
    <property type="match status" value="1"/>
</dbReference>